<proteinExistence type="predicted"/>
<dbReference type="EMBL" id="PDDX01000001">
    <property type="protein sequence ID" value="PHI28783.1"/>
    <property type="molecule type" value="Genomic_DNA"/>
</dbReference>
<dbReference type="RefSeq" id="WP_029096207.1">
    <property type="nucleotide sequence ID" value="NZ_CAADJA010000002.1"/>
</dbReference>
<reference evidence="5" key="1">
    <citation type="submission" date="2017-09" db="EMBL/GenBank/DDBJ databases">
        <title>FDA dAtabase for Regulatory Grade micrObial Sequences (FDA-ARGOS): Supporting development and validation of Infectious Disease Dx tests.</title>
        <authorList>
            <person name="Minogue T."/>
            <person name="Wolcott M."/>
            <person name="Wasieloski L."/>
            <person name="Aguilar W."/>
            <person name="Moore D."/>
            <person name="Tallon L."/>
            <person name="Sadzewicz L."/>
            <person name="Ott S."/>
            <person name="Zhao X."/>
            <person name="Nagaraj S."/>
            <person name="Vavikolanu K."/>
            <person name="Aluvathingal J."/>
            <person name="Nadendla S."/>
            <person name="Sichtig H."/>
        </authorList>
    </citation>
    <scope>NUCLEOTIDE SEQUENCE [LARGE SCALE GENOMIC DNA]</scope>
    <source>
        <strain evidence="5">FDAARGOS_387</strain>
    </source>
</reference>
<reference evidence="3 6" key="3">
    <citation type="submission" date="2019-03" db="EMBL/GenBank/DDBJ databases">
        <authorList>
            <consortium name="Pathogen Informatics"/>
        </authorList>
    </citation>
    <scope>NUCLEOTIDE SEQUENCE [LARGE SCALE GENOMIC DNA]</scope>
    <source>
        <strain evidence="3 6">NCTC12282</strain>
    </source>
</reference>
<keyword evidence="5" id="KW-1185">Reference proteome</keyword>
<name>A0A2C6DJ71_9GAMM</name>
<evidence type="ECO:0000313" key="1">
    <source>
        <dbReference type="EMBL" id="PHI28783.1"/>
    </source>
</evidence>
<dbReference type="AlphaFoldDB" id="A0A2C6DJ71"/>
<accession>A0A2C6DJ71</accession>
<evidence type="ECO:0000313" key="6">
    <source>
        <dbReference type="Proteomes" id="UP000373449"/>
    </source>
</evidence>
<dbReference type="EMBL" id="PDDX01000001">
    <property type="protein sequence ID" value="PHI31574.1"/>
    <property type="molecule type" value="Genomic_DNA"/>
</dbReference>
<dbReference type="Proteomes" id="UP000224974">
    <property type="component" value="Unassembled WGS sequence"/>
</dbReference>
<evidence type="ECO:0000313" key="2">
    <source>
        <dbReference type="EMBL" id="PHI31574.1"/>
    </source>
</evidence>
<evidence type="ECO:0000313" key="4">
    <source>
        <dbReference type="EMBL" id="VFS52094.1"/>
    </source>
</evidence>
<dbReference type="EMBL" id="CAADJA010000002">
    <property type="protein sequence ID" value="VFS46841.1"/>
    <property type="molecule type" value="Genomic_DNA"/>
</dbReference>
<gene>
    <name evidence="1" type="ORF">CRN84_05355</name>
    <name evidence="2" type="ORF">CRN84_20655</name>
    <name evidence="3" type="ORF">NCTC12282_01771</name>
    <name evidence="4" type="ORF">NCTC12282_05661</name>
</gene>
<organism evidence="1 5">
    <name type="scientific">Budvicia aquatica</name>
    <dbReference type="NCBI Taxonomy" id="82979"/>
    <lineage>
        <taxon>Bacteria</taxon>
        <taxon>Pseudomonadati</taxon>
        <taxon>Pseudomonadota</taxon>
        <taxon>Gammaproteobacteria</taxon>
        <taxon>Enterobacterales</taxon>
        <taxon>Budviciaceae</taxon>
        <taxon>Budvicia</taxon>
    </lineage>
</organism>
<sequence length="374" mass="44187">MKEMSIDASILSLRPIRNGEIRELKFYLKYLREYIGLDFDGKNESEYLTKDDYFNIIKNMLFKLDVARISKAMSDMQKAAENKLISEGTFRWLNNNPRACNFAFEMVSRKLSLTTLEHGVNQRRLMDEKPDNERITSNTYDCFSKKYTQALNNAADFSEKEDTHNLNERIDDNQRAENIVSAELLDLDVEIKCGENPFLINNFTTKAERRLKILIEFDNMNLSLREKHHYADVIRKKWIIQYRSFPEPFYWLNKKDTSQCLWAWRYLQKKKIIPVGLEFTSHDDIYDSIHTVFDLWSSEKNFFSEDSRQFLEKMKKSWIQKKHSDGTKKSKQNTVTINAKNRKGLDMLAKHMDGDINDVLSMFISFMNGQSNKS</sequence>
<dbReference type="OrthoDB" id="6620532at2"/>
<dbReference type="EMBL" id="CAADJA010000002">
    <property type="protein sequence ID" value="VFS52094.1"/>
    <property type="molecule type" value="Genomic_DNA"/>
</dbReference>
<protein>
    <submittedName>
        <fullName evidence="1">Uncharacterized protein</fullName>
    </submittedName>
</protein>
<reference evidence="1" key="2">
    <citation type="submission" date="2017-09" db="EMBL/GenBank/DDBJ databases">
        <title>FDA dAtabase for Regulatory Grade micrObial Sequences (FDA-ARGOS): Supporting development and validation of Infectious Disease Dx tests.</title>
        <authorList>
            <person name="Minogue T."/>
            <person name="Wolcott M."/>
            <person name="Wasieloski L."/>
            <person name="Aguilar W."/>
            <person name="Moore D."/>
            <person name="Tallon L.J."/>
            <person name="Sadzewicz L."/>
            <person name="Ott S."/>
            <person name="Zhao X."/>
            <person name="Nagaraj S."/>
            <person name="Vavikolanu K."/>
            <person name="Aluvathingal J."/>
            <person name="Nadendla S."/>
            <person name="Sichtig H."/>
        </authorList>
    </citation>
    <scope>NUCLEOTIDE SEQUENCE</scope>
    <source>
        <strain evidence="1">FDAARGOS_387</strain>
    </source>
</reference>
<dbReference type="Proteomes" id="UP000373449">
    <property type="component" value="Unassembled WGS sequence"/>
</dbReference>
<evidence type="ECO:0000313" key="3">
    <source>
        <dbReference type="EMBL" id="VFS46841.1"/>
    </source>
</evidence>
<evidence type="ECO:0000313" key="5">
    <source>
        <dbReference type="Proteomes" id="UP000224974"/>
    </source>
</evidence>